<sequence length="434" mass="50393">MPFILNIRTLAAPLTKKIQCGRLLFAACLHNKADTEGDKIQLFNNAYPRDSMTNITPSILSKVGRNLHLCKNHPLSVLRERVQEHVYADYRNRWGGPMFTMVDNLSPVVTVEQNFDSLLVPKDHVSRAKNDNYYINSEYLLRAHTSAHQRDLIKTGLDAFLVTGDVYRRDEIDTCHYPVFHQMEGVRLFSQHELFSQYEEPLEMFDQSRTKTPEKQAAHSLEAVKLVESSLKQTLVKIVEHLCGEGVEMRWVDAFFPFTHPSWELEVNFEGEWLELLGCGVMAQEILVNGGAEHKIGWAFGIGLERLAMRLFNIPDIRLFWSDDPRFLSQFEGNKVVEFKPFSKYPPTYKDVAFWIREDFSPNNLFDVVRGVAGDIVEKVELVDKFCHPKTQRESHCYRITYRSMDKTFTDVEINSIQDEVREEIQKRLLVELR</sequence>
<comment type="subcellular location">
    <subcellularLocation>
        <location evidence="1">Mitochondrion matrix</location>
    </subcellularLocation>
</comment>
<dbReference type="PROSITE" id="PS50862">
    <property type="entry name" value="AA_TRNA_LIGASE_II"/>
    <property type="match status" value="1"/>
</dbReference>
<evidence type="ECO:0000259" key="17">
    <source>
        <dbReference type="PROSITE" id="PS50862"/>
    </source>
</evidence>
<evidence type="ECO:0000256" key="5">
    <source>
        <dbReference type="ARBA" id="ARBA00022598"/>
    </source>
</evidence>
<evidence type="ECO:0000256" key="6">
    <source>
        <dbReference type="ARBA" id="ARBA00022741"/>
    </source>
</evidence>
<comment type="caution">
    <text evidence="19">The sequence shown here is derived from an EMBL/GenBank/DDBJ whole genome shotgun (WGS) entry which is preliminary data.</text>
</comment>
<evidence type="ECO:0000256" key="13">
    <source>
        <dbReference type="ARBA" id="ARBA00031194"/>
    </source>
</evidence>
<accession>A0A2B4SSD7</accession>
<keyword evidence="20" id="KW-1185">Reference proteome</keyword>
<evidence type="ECO:0000313" key="19">
    <source>
        <dbReference type="EMBL" id="PFX31820.1"/>
    </source>
</evidence>
<proteinExistence type="inferred from homology"/>
<keyword evidence="5 19" id="KW-0436">Ligase</keyword>
<evidence type="ECO:0000256" key="3">
    <source>
        <dbReference type="ARBA" id="ARBA00011245"/>
    </source>
</evidence>
<keyword evidence="11" id="KW-0496">Mitochondrion</keyword>
<dbReference type="NCBIfam" id="TIGR00469">
    <property type="entry name" value="pheS_mito"/>
    <property type="match status" value="1"/>
</dbReference>
<dbReference type="Gene3D" id="3.30.930.10">
    <property type="entry name" value="Bira Bifunctional Protein, Domain 2"/>
    <property type="match status" value="1"/>
</dbReference>
<dbReference type="SMART" id="SM00896">
    <property type="entry name" value="FDX-ACB"/>
    <property type="match status" value="1"/>
</dbReference>
<dbReference type="InterPro" id="IPR004530">
    <property type="entry name" value="Phe-tRNA-synth_IIc_mito"/>
</dbReference>
<evidence type="ECO:0000256" key="2">
    <source>
        <dbReference type="ARBA" id="ARBA00008226"/>
    </source>
</evidence>
<dbReference type="SUPFAM" id="SSF55681">
    <property type="entry name" value="Class II aaRS and biotin synthetases"/>
    <property type="match status" value="1"/>
</dbReference>
<evidence type="ECO:0000256" key="8">
    <source>
        <dbReference type="ARBA" id="ARBA00022917"/>
    </source>
</evidence>
<keyword evidence="8" id="KW-0648">Protein biosynthesis</keyword>
<evidence type="ECO:0000256" key="7">
    <source>
        <dbReference type="ARBA" id="ARBA00022840"/>
    </source>
</evidence>
<evidence type="ECO:0000256" key="10">
    <source>
        <dbReference type="ARBA" id="ARBA00022990"/>
    </source>
</evidence>
<evidence type="ECO:0000256" key="1">
    <source>
        <dbReference type="ARBA" id="ARBA00004305"/>
    </source>
</evidence>
<dbReference type="CDD" id="cd00496">
    <property type="entry name" value="PheRS_alpha_core"/>
    <property type="match status" value="1"/>
</dbReference>
<feature type="domain" description="Aminoacyl-transfer RNA synthetases class-II family profile" evidence="17">
    <location>
        <begin position="78"/>
        <end position="341"/>
    </location>
</feature>
<organism evidence="19 20">
    <name type="scientific">Stylophora pistillata</name>
    <name type="common">Smooth cauliflower coral</name>
    <dbReference type="NCBI Taxonomy" id="50429"/>
    <lineage>
        <taxon>Eukaryota</taxon>
        <taxon>Metazoa</taxon>
        <taxon>Cnidaria</taxon>
        <taxon>Anthozoa</taxon>
        <taxon>Hexacorallia</taxon>
        <taxon>Scleractinia</taxon>
        <taxon>Astrocoeniina</taxon>
        <taxon>Pocilloporidae</taxon>
        <taxon>Stylophora</taxon>
    </lineage>
</organism>
<keyword evidence="10" id="KW-0007">Acetylation</keyword>
<evidence type="ECO:0000313" key="20">
    <source>
        <dbReference type="Proteomes" id="UP000225706"/>
    </source>
</evidence>
<dbReference type="EMBL" id="LSMT01000031">
    <property type="protein sequence ID" value="PFX31820.1"/>
    <property type="molecule type" value="Genomic_DNA"/>
</dbReference>
<dbReference type="Pfam" id="PF01409">
    <property type="entry name" value="tRNA-synt_2d"/>
    <property type="match status" value="2"/>
</dbReference>
<dbReference type="GO" id="GO:0006432">
    <property type="term" value="P:phenylalanyl-tRNA aminoacylation"/>
    <property type="evidence" value="ECO:0007669"/>
    <property type="project" value="InterPro"/>
</dbReference>
<keyword evidence="12" id="KW-0030">Aminoacyl-tRNA synthetase</keyword>
<dbReference type="OrthoDB" id="4457at2759"/>
<evidence type="ECO:0000256" key="12">
    <source>
        <dbReference type="ARBA" id="ARBA00023146"/>
    </source>
</evidence>
<evidence type="ECO:0000256" key="14">
    <source>
        <dbReference type="ARBA" id="ARBA00049255"/>
    </source>
</evidence>
<comment type="catalytic activity">
    <reaction evidence="14">
        <text>tRNA(Phe) + L-phenylalanine + ATP = L-phenylalanyl-tRNA(Phe) + AMP + diphosphate + H(+)</text>
        <dbReference type="Rhea" id="RHEA:19413"/>
        <dbReference type="Rhea" id="RHEA-COMP:9668"/>
        <dbReference type="Rhea" id="RHEA-COMP:9699"/>
        <dbReference type="ChEBI" id="CHEBI:15378"/>
        <dbReference type="ChEBI" id="CHEBI:30616"/>
        <dbReference type="ChEBI" id="CHEBI:33019"/>
        <dbReference type="ChEBI" id="CHEBI:58095"/>
        <dbReference type="ChEBI" id="CHEBI:78442"/>
        <dbReference type="ChEBI" id="CHEBI:78531"/>
        <dbReference type="ChEBI" id="CHEBI:456215"/>
        <dbReference type="EC" id="6.1.1.20"/>
    </reaction>
</comment>
<dbReference type="AlphaFoldDB" id="A0A2B4SSD7"/>
<comment type="subunit">
    <text evidence="3">Monomer.</text>
</comment>
<dbReference type="PANTHER" id="PTHR11538:SF41">
    <property type="entry name" value="PHENYLALANINE--TRNA LIGASE, MITOCHONDRIAL"/>
    <property type="match status" value="1"/>
</dbReference>
<dbReference type="InterPro" id="IPR045864">
    <property type="entry name" value="aa-tRNA-synth_II/BPL/LPL"/>
</dbReference>
<dbReference type="PANTHER" id="PTHR11538">
    <property type="entry name" value="PHENYLALANYL-TRNA SYNTHETASE"/>
    <property type="match status" value="1"/>
</dbReference>
<evidence type="ECO:0000256" key="11">
    <source>
        <dbReference type="ARBA" id="ARBA00023128"/>
    </source>
</evidence>
<gene>
    <name evidence="19" type="primary">FARS2</name>
    <name evidence="19" type="ORF">AWC38_SpisGene3376</name>
</gene>
<dbReference type="InterPro" id="IPR002319">
    <property type="entry name" value="Phenylalanyl-tRNA_Synthase"/>
</dbReference>
<dbReference type="InterPro" id="IPR006195">
    <property type="entry name" value="aa-tRNA-synth_II"/>
</dbReference>
<evidence type="ECO:0000256" key="9">
    <source>
        <dbReference type="ARBA" id="ARBA00022946"/>
    </source>
</evidence>
<dbReference type="GO" id="GO:0004826">
    <property type="term" value="F:phenylalanine-tRNA ligase activity"/>
    <property type="evidence" value="ECO:0007669"/>
    <property type="project" value="UniProtKB-EC"/>
</dbReference>
<dbReference type="PROSITE" id="PS51447">
    <property type="entry name" value="FDX_ACB"/>
    <property type="match status" value="1"/>
</dbReference>
<keyword evidence="6" id="KW-0547">Nucleotide-binding</keyword>
<dbReference type="STRING" id="50429.A0A2B4SSD7"/>
<dbReference type="Proteomes" id="UP000225706">
    <property type="component" value="Unassembled WGS sequence"/>
</dbReference>
<evidence type="ECO:0000256" key="4">
    <source>
        <dbReference type="ARBA" id="ARBA00012814"/>
    </source>
</evidence>
<evidence type="ECO:0000256" key="15">
    <source>
        <dbReference type="ARBA" id="ARBA00060211"/>
    </source>
</evidence>
<dbReference type="InterPro" id="IPR005121">
    <property type="entry name" value="Fdx_antiC-bd"/>
</dbReference>
<dbReference type="EC" id="6.1.1.20" evidence="4"/>
<feature type="domain" description="FDX-ACB" evidence="18">
    <location>
        <begin position="343"/>
        <end position="434"/>
    </location>
</feature>
<reference evidence="20" key="1">
    <citation type="journal article" date="2017" name="bioRxiv">
        <title>Comparative analysis of the genomes of Stylophora pistillata and Acropora digitifera provides evidence for extensive differences between species of corals.</title>
        <authorList>
            <person name="Voolstra C.R."/>
            <person name="Li Y."/>
            <person name="Liew Y.J."/>
            <person name="Baumgarten S."/>
            <person name="Zoccola D."/>
            <person name="Flot J.-F."/>
            <person name="Tambutte S."/>
            <person name="Allemand D."/>
            <person name="Aranda M."/>
        </authorList>
    </citation>
    <scope>NUCLEOTIDE SEQUENCE [LARGE SCALE GENOMIC DNA]</scope>
</reference>
<evidence type="ECO:0000256" key="16">
    <source>
        <dbReference type="ARBA" id="ARBA00073229"/>
    </source>
</evidence>
<dbReference type="GO" id="GO:0005759">
    <property type="term" value="C:mitochondrial matrix"/>
    <property type="evidence" value="ECO:0007669"/>
    <property type="project" value="UniProtKB-SubCell"/>
</dbReference>
<dbReference type="FunFam" id="3.30.70.380:FF:000002">
    <property type="entry name" value="phenylalanine--tRNA ligase, mitochondrial"/>
    <property type="match status" value="1"/>
</dbReference>
<keyword evidence="7" id="KW-0067">ATP-binding</keyword>
<comment type="similarity">
    <text evidence="2">Belongs to the class-II aminoacyl-tRNA synthetase family.</text>
</comment>
<dbReference type="GO" id="GO:0000049">
    <property type="term" value="F:tRNA binding"/>
    <property type="evidence" value="ECO:0007669"/>
    <property type="project" value="InterPro"/>
</dbReference>
<dbReference type="Pfam" id="PF03147">
    <property type="entry name" value="FDX-ACB"/>
    <property type="match status" value="1"/>
</dbReference>
<dbReference type="FunFam" id="3.30.930.10:FF:000041">
    <property type="entry name" value="Phenylalanyl-tRNA synthetase 2, mitochondrial"/>
    <property type="match status" value="1"/>
</dbReference>
<dbReference type="Gene3D" id="3.30.70.380">
    <property type="entry name" value="Ferrodoxin-fold anticodon-binding domain"/>
    <property type="match status" value="1"/>
</dbReference>
<comment type="function">
    <text evidence="15">Is responsible for the charging of tRNA(Phe) with phenylalanine in mitochondrial translation. To a lesser extent, also catalyzes direct attachment of m-Tyr (an oxidized version of Phe) to tRNA(Phe), thereby opening the way for delivery of the misacylated tRNA to the ribosome and incorporation of ROS-damaged amino acid into proteins.</text>
</comment>
<evidence type="ECO:0000259" key="18">
    <source>
        <dbReference type="PROSITE" id="PS51447"/>
    </source>
</evidence>
<dbReference type="GO" id="GO:0005524">
    <property type="term" value="F:ATP binding"/>
    <property type="evidence" value="ECO:0007669"/>
    <property type="project" value="UniProtKB-KW"/>
</dbReference>
<name>A0A2B4SSD7_STYPI</name>
<keyword evidence="9" id="KW-0809">Transit peptide</keyword>
<protein>
    <recommendedName>
        <fullName evidence="16">Phenylalanine--tRNA ligase, mitochondrial</fullName>
        <ecNumber evidence="4">6.1.1.20</ecNumber>
    </recommendedName>
    <alternativeName>
        <fullName evidence="13">Phenylalanyl-tRNA synthetase</fullName>
    </alternativeName>
</protein>
<dbReference type="SUPFAM" id="SSF54991">
    <property type="entry name" value="Anticodon-binding domain of PheRS"/>
    <property type="match status" value="1"/>
</dbReference>
<dbReference type="InterPro" id="IPR036690">
    <property type="entry name" value="Fdx_antiC-bd_sf"/>
</dbReference>